<sequence>MKAVKQWLISQWGAVGICLLFMVSSVAGAVDLSKQIPLRPSLLKPEDVAVVYNLNDAQSEEVARYYLQARQVPAENLIGVELPRHFKDALTVPEFESLKAQLDAKLTTQQVVLLVWRTPFAVQCNSLTSALTLGLDLNQCRKTCDPGRDSPYFNSPSLRPWTDHHLRLSMLLPITSVAAAKALIDRGVMSEFSLNDANGFFLKTQDAARSKPREPFFPQEGMTVKSKKLTLHTLSQETIEKQPSVMFYFTGQKSVDYLLTNSYLPGAIADHLTSTGGILSNYNPQMPASRWLDAGVTGSYGTVSEPCNYWQKFPNPQVLIGHYLAGETLIEAYWKSVKWPMQGVFIGEPLAKPYAKSVQVVDE</sequence>
<gene>
    <name evidence="1" type="ORF">ACFQ1T_02360</name>
</gene>
<dbReference type="EMBL" id="JBHTJW010000001">
    <property type="protein sequence ID" value="MFD0928614.1"/>
    <property type="molecule type" value="Genomic_DNA"/>
</dbReference>
<dbReference type="Proteomes" id="UP001597106">
    <property type="component" value="Unassembled WGS sequence"/>
</dbReference>
<name>A0ABW3GDE5_9PROT</name>
<evidence type="ECO:0000313" key="2">
    <source>
        <dbReference type="Proteomes" id="UP001597106"/>
    </source>
</evidence>
<organism evidence="1 2">
    <name type="scientific">Methylophilus glucosoxydans</name>
    <dbReference type="NCBI Taxonomy" id="752553"/>
    <lineage>
        <taxon>Bacteria</taxon>
        <taxon>Pseudomonadati</taxon>
        <taxon>Pseudomonadota</taxon>
        <taxon>Betaproteobacteria</taxon>
        <taxon>Nitrosomonadales</taxon>
        <taxon>Methylophilaceae</taxon>
        <taxon>Methylophilus</taxon>
    </lineage>
</organism>
<comment type="caution">
    <text evidence="1">The sequence shown here is derived from an EMBL/GenBank/DDBJ whole genome shotgun (WGS) entry which is preliminary data.</text>
</comment>
<evidence type="ECO:0000313" key="1">
    <source>
        <dbReference type="EMBL" id="MFD0928614.1"/>
    </source>
</evidence>
<dbReference type="NCBIfam" id="TIGR03790">
    <property type="entry name" value="TIGR03790 family protein"/>
    <property type="match status" value="1"/>
</dbReference>
<keyword evidence="2" id="KW-1185">Reference proteome</keyword>
<reference evidence="2" key="1">
    <citation type="journal article" date="2019" name="Int. J. Syst. Evol. Microbiol.">
        <title>The Global Catalogue of Microorganisms (GCM) 10K type strain sequencing project: providing services to taxonomists for standard genome sequencing and annotation.</title>
        <authorList>
            <consortium name="The Broad Institute Genomics Platform"/>
            <consortium name="The Broad Institute Genome Sequencing Center for Infectious Disease"/>
            <person name="Wu L."/>
            <person name="Ma J."/>
        </authorList>
    </citation>
    <scope>NUCLEOTIDE SEQUENCE [LARGE SCALE GENOMIC DNA]</scope>
    <source>
        <strain evidence="2">CCUG 59685</strain>
    </source>
</reference>
<protein>
    <submittedName>
        <fullName evidence="1">TIGR03790 family protein</fullName>
    </submittedName>
</protein>
<proteinExistence type="predicted"/>
<dbReference type="InterPro" id="IPR022265">
    <property type="entry name" value="CHP03790"/>
</dbReference>
<accession>A0ABW3GDE5</accession>